<dbReference type="Pfam" id="PF00696">
    <property type="entry name" value="AA_kinase"/>
    <property type="match status" value="1"/>
</dbReference>
<gene>
    <name evidence="2" type="ORF">TAO_1762</name>
</gene>
<keyword evidence="2" id="KW-0418">Kinase</keyword>
<evidence type="ECO:0000313" key="2">
    <source>
        <dbReference type="EMBL" id="BAW81132.1"/>
    </source>
</evidence>
<protein>
    <submittedName>
        <fullName evidence="2">Aspartate/glutamate/uridylate kinase</fullName>
    </submittedName>
</protein>
<accession>A0A1Q2SPT2</accession>
<dbReference type="Gene3D" id="3.40.1160.10">
    <property type="entry name" value="Acetylglutamate kinase-like"/>
    <property type="match status" value="1"/>
</dbReference>
<dbReference type="Proteomes" id="UP000243679">
    <property type="component" value="Chromosome"/>
</dbReference>
<dbReference type="SUPFAM" id="SSF53633">
    <property type="entry name" value="Carbamate kinase-like"/>
    <property type="match status" value="1"/>
</dbReference>
<reference evidence="2 3" key="1">
    <citation type="journal article" date="2017" name="ISME J.">
        <title>An acid-tolerant ammonia-oxidizing ?-proteobacterium from soil.</title>
        <authorList>
            <person name="Hayatsu M."/>
            <person name="Tago K."/>
            <person name="Uchiyama I."/>
            <person name="Toyoda A."/>
            <person name="Wang Y."/>
            <person name="Shimomura Y."/>
            <person name="Okubo T."/>
            <person name="Kurisu F."/>
            <person name="Hirono Y."/>
            <person name="Nonaka K."/>
            <person name="Akiyama H."/>
            <person name="Itoh T."/>
            <person name="Takami H."/>
        </authorList>
    </citation>
    <scope>NUCLEOTIDE SEQUENCE [LARGE SCALE GENOMIC DNA]</scope>
    <source>
        <strain evidence="2 3">TAO100</strain>
    </source>
</reference>
<dbReference type="InterPro" id="IPR036393">
    <property type="entry name" value="AceGlu_kinase-like_sf"/>
</dbReference>
<dbReference type="KEGG" id="ntt:TAO_1762"/>
<organism evidence="2 3">
    <name type="scientific">Candidatus Nitrosoglobus terrae</name>
    <dbReference type="NCBI Taxonomy" id="1630141"/>
    <lineage>
        <taxon>Bacteria</taxon>
        <taxon>Pseudomonadati</taxon>
        <taxon>Pseudomonadota</taxon>
        <taxon>Gammaproteobacteria</taxon>
        <taxon>Chromatiales</taxon>
        <taxon>Chromatiaceae</taxon>
        <taxon>Candidatus Nitrosoglobus</taxon>
    </lineage>
</organism>
<keyword evidence="3" id="KW-1185">Reference proteome</keyword>
<dbReference type="InterPro" id="IPR001048">
    <property type="entry name" value="Asp/Glu/Uridylate_kinase"/>
</dbReference>
<name>A0A1Q2SPT2_9GAMM</name>
<dbReference type="RefSeq" id="WP_096527602.1">
    <property type="nucleotide sequence ID" value="NZ_AP014836.1"/>
</dbReference>
<keyword evidence="2" id="KW-0808">Transferase</keyword>
<dbReference type="AlphaFoldDB" id="A0A1Q2SPT2"/>
<proteinExistence type="predicted"/>
<sequence length="211" mass="22987">MASFTEHSAPWVIKLGGSLYYSHTLSQWLQQLSAIGAGKFVIVPGGGPFADQVRAAQKRWKITNIHAHAMALLAMGQFGYLLQSLAPKLCVANSCSHIHQALHQGQVPIWLPTTEVLNHPEIPATWEVTSDSLALWLSGQLKASRLILVKSAHIPDSSSISAQTLAQQGIVDTAFPNFLRTITIPCYYAHTEDYLHATENGISHIGTCILV</sequence>
<feature type="domain" description="Aspartate/glutamate/uridylate kinase" evidence="1">
    <location>
        <begin position="11"/>
        <end position="151"/>
    </location>
</feature>
<dbReference type="EMBL" id="AP014836">
    <property type="protein sequence ID" value="BAW81132.1"/>
    <property type="molecule type" value="Genomic_DNA"/>
</dbReference>
<evidence type="ECO:0000313" key="3">
    <source>
        <dbReference type="Proteomes" id="UP000243679"/>
    </source>
</evidence>
<evidence type="ECO:0000259" key="1">
    <source>
        <dbReference type="Pfam" id="PF00696"/>
    </source>
</evidence>
<dbReference type="GO" id="GO:0016301">
    <property type="term" value="F:kinase activity"/>
    <property type="evidence" value="ECO:0007669"/>
    <property type="project" value="UniProtKB-KW"/>
</dbReference>
<dbReference type="OrthoDB" id="8526978at2"/>